<evidence type="ECO:0000256" key="5">
    <source>
        <dbReference type="SAM" id="Phobius"/>
    </source>
</evidence>
<dbReference type="Pfam" id="PF00083">
    <property type="entry name" value="Sugar_tr"/>
    <property type="match status" value="1"/>
</dbReference>
<evidence type="ECO:0000313" key="7">
    <source>
        <dbReference type="Ensembl" id="ENSCINP00000024988.2"/>
    </source>
</evidence>
<evidence type="ECO:0000256" key="3">
    <source>
        <dbReference type="ARBA" id="ARBA00022989"/>
    </source>
</evidence>
<sequence length="212" mass="24157">MDKEKAISFDGVIKHIGWGRHQQLWVLYSILLGIITSIHILSSIFIAYPIPYVCESPMEEYVAKNCNQTIWNTSATFEQFKLETNSLDHCHMFNATVNSGSMNCTNWDILTIEKCTTHRFISDGSVSTSIVMNFNITCDRSWINYMLQSMFMVGVFFNGMIFGKLADMFGRRTILLLMGCSTMLLSFLTAAVRNLILYTIMRSVMGVFCLTL</sequence>
<dbReference type="OMA" id="CTTHRFI"/>
<dbReference type="AlphaFoldDB" id="F6UB74"/>
<evidence type="ECO:0000256" key="2">
    <source>
        <dbReference type="ARBA" id="ARBA00022692"/>
    </source>
</evidence>
<reference evidence="7" key="3">
    <citation type="submission" date="2025-08" db="UniProtKB">
        <authorList>
            <consortium name="Ensembl"/>
        </authorList>
    </citation>
    <scope>IDENTIFICATION</scope>
</reference>
<dbReference type="InterPro" id="IPR005828">
    <property type="entry name" value="MFS_sugar_transport-like"/>
</dbReference>
<keyword evidence="2 5" id="KW-0812">Transmembrane</keyword>
<dbReference type="GO" id="GO:0022857">
    <property type="term" value="F:transmembrane transporter activity"/>
    <property type="evidence" value="ECO:0007669"/>
    <property type="project" value="InterPro"/>
</dbReference>
<name>F6UB74_CIOIN</name>
<dbReference type="PROSITE" id="PS50850">
    <property type="entry name" value="MFS"/>
    <property type="match status" value="1"/>
</dbReference>
<accession>F6UB74</accession>
<dbReference type="Proteomes" id="UP000008144">
    <property type="component" value="Chromosome 4"/>
</dbReference>
<feature type="transmembrane region" description="Helical" evidence="5">
    <location>
        <begin position="174"/>
        <end position="196"/>
    </location>
</feature>
<comment type="subcellular location">
    <subcellularLocation>
        <location evidence="1">Membrane</location>
        <topology evidence="1">Multi-pass membrane protein</topology>
    </subcellularLocation>
</comment>
<dbReference type="HOGENOM" id="CLU_1302153_0_0_1"/>
<reference evidence="7" key="2">
    <citation type="journal article" date="2008" name="Genome Biol.">
        <title>Improved genome assembly and evidence-based global gene model set for the chordate Ciona intestinalis: new insight into intron and operon populations.</title>
        <authorList>
            <person name="Satou Y."/>
            <person name="Mineta K."/>
            <person name="Ogasawara M."/>
            <person name="Sasakura Y."/>
            <person name="Shoguchi E."/>
            <person name="Ueno K."/>
            <person name="Yamada L."/>
            <person name="Matsumoto J."/>
            <person name="Wasserscheid J."/>
            <person name="Dewar K."/>
            <person name="Wiley G.B."/>
            <person name="Macmil S.L."/>
            <person name="Roe B.A."/>
            <person name="Zeller R.W."/>
            <person name="Hastings K.E."/>
            <person name="Lemaire P."/>
            <person name="Lindquist E."/>
            <person name="Endo T."/>
            <person name="Hotta K."/>
            <person name="Inaba K."/>
        </authorList>
    </citation>
    <scope>NUCLEOTIDE SEQUENCE [LARGE SCALE GENOMIC DNA]</scope>
    <source>
        <strain evidence="7">wild type</strain>
    </source>
</reference>
<feature type="transmembrane region" description="Helical" evidence="5">
    <location>
        <begin position="142"/>
        <end position="162"/>
    </location>
</feature>
<evidence type="ECO:0000256" key="4">
    <source>
        <dbReference type="ARBA" id="ARBA00023136"/>
    </source>
</evidence>
<feature type="domain" description="Major facilitator superfamily (MFS) profile" evidence="6">
    <location>
        <begin position="92"/>
        <end position="212"/>
    </location>
</feature>
<keyword evidence="4 5" id="KW-0472">Membrane</keyword>
<evidence type="ECO:0000313" key="8">
    <source>
        <dbReference type="Proteomes" id="UP000008144"/>
    </source>
</evidence>
<reference evidence="8" key="1">
    <citation type="journal article" date="2002" name="Science">
        <title>The draft genome of Ciona intestinalis: insights into chordate and vertebrate origins.</title>
        <authorList>
            <person name="Dehal P."/>
            <person name="Satou Y."/>
            <person name="Campbell R.K."/>
            <person name="Chapman J."/>
            <person name="Degnan B."/>
            <person name="De Tomaso A."/>
            <person name="Davidson B."/>
            <person name="Di Gregorio A."/>
            <person name="Gelpke M."/>
            <person name="Goodstein D.M."/>
            <person name="Harafuji N."/>
            <person name="Hastings K.E."/>
            <person name="Ho I."/>
            <person name="Hotta K."/>
            <person name="Huang W."/>
            <person name="Kawashima T."/>
            <person name="Lemaire P."/>
            <person name="Martinez D."/>
            <person name="Meinertzhagen I.A."/>
            <person name="Necula S."/>
            <person name="Nonaka M."/>
            <person name="Putnam N."/>
            <person name="Rash S."/>
            <person name="Saiga H."/>
            <person name="Satake M."/>
            <person name="Terry A."/>
            <person name="Yamada L."/>
            <person name="Wang H.G."/>
            <person name="Awazu S."/>
            <person name="Azumi K."/>
            <person name="Boore J."/>
            <person name="Branno M."/>
            <person name="Chin-Bow S."/>
            <person name="DeSantis R."/>
            <person name="Doyle S."/>
            <person name="Francino P."/>
            <person name="Keys D.N."/>
            <person name="Haga S."/>
            <person name="Hayashi H."/>
            <person name="Hino K."/>
            <person name="Imai K.S."/>
            <person name="Inaba K."/>
            <person name="Kano S."/>
            <person name="Kobayashi K."/>
            <person name="Kobayashi M."/>
            <person name="Lee B.I."/>
            <person name="Makabe K.W."/>
            <person name="Manohar C."/>
            <person name="Matassi G."/>
            <person name="Medina M."/>
            <person name="Mochizuki Y."/>
            <person name="Mount S."/>
            <person name="Morishita T."/>
            <person name="Miura S."/>
            <person name="Nakayama A."/>
            <person name="Nishizaka S."/>
            <person name="Nomoto H."/>
            <person name="Ohta F."/>
            <person name="Oishi K."/>
            <person name="Rigoutsos I."/>
            <person name="Sano M."/>
            <person name="Sasaki A."/>
            <person name="Sasakura Y."/>
            <person name="Shoguchi E."/>
            <person name="Shin-i T."/>
            <person name="Spagnuolo A."/>
            <person name="Stainier D."/>
            <person name="Suzuki M.M."/>
            <person name="Tassy O."/>
            <person name="Takatori N."/>
            <person name="Tokuoka M."/>
            <person name="Yagi K."/>
            <person name="Yoshizaki F."/>
            <person name="Wada S."/>
            <person name="Zhang C."/>
            <person name="Hyatt P.D."/>
            <person name="Larimer F."/>
            <person name="Detter C."/>
            <person name="Doggett N."/>
            <person name="Glavina T."/>
            <person name="Hawkins T."/>
            <person name="Richardson P."/>
            <person name="Lucas S."/>
            <person name="Kohara Y."/>
            <person name="Levine M."/>
            <person name="Satoh N."/>
            <person name="Rokhsar D.S."/>
        </authorList>
    </citation>
    <scope>NUCLEOTIDE SEQUENCE [LARGE SCALE GENOMIC DNA]</scope>
</reference>
<evidence type="ECO:0000259" key="6">
    <source>
        <dbReference type="PROSITE" id="PS50850"/>
    </source>
</evidence>
<dbReference type="EMBL" id="EAAA01001862">
    <property type="status" value="NOT_ANNOTATED_CDS"/>
    <property type="molecule type" value="Genomic_DNA"/>
</dbReference>
<dbReference type="InterPro" id="IPR036259">
    <property type="entry name" value="MFS_trans_sf"/>
</dbReference>
<dbReference type="InterPro" id="IPR020846">
    <property type="entry name" value="MFS_dom"/>
</dbReference>
<dbReference type="SUPFAM" id="SSF103473">
    <property type="entry name" value="MFS general substrate transporter"/>
    <property type="match status" value="1"/>
</dbReference>
<organism evidence="7 8">
    <name type="scientific">Ciona intestinalis</name>
    <name type="common">Transparent sea squirt</name>
    <name type="synonym">Ascidia intestinalis</name>
    <dbReference type="NCBI Taxonomy" id="7719"/>
    <lineage>
        <taxon>Eukaryota</taxon>
        <taxon>Metazoa</taxon>
        <taxon>Chordata</taxon>
        <taxon>Tunicata</taxon>
        <taxon>Ascidiacea</taxon>
        <taxon>Phlebobranchia</taxon>
        <taxon>Cionidae</taxon>
        <taxon>Ciona</taxon>
    </lineage>
</organism>
<dbReference type="InParanoid" id="F6UB74"/>
<proteinExistence type="predicted"/>
<protein>
    <recommendedName>
        <fullName evidence="6">Major facilitator superfamily (MFS) profile domain-containing protein</fullName>
    </recommendedName>
</protein>
<keyword evidence="3 5" id="KW-1133">Transmembrane helix</keyword>
<keyword evidence="8" id="KW-1185">Reference proteome</keyword>
<dbReference type="GO" id="GO:0016020">
    <property type="term" value="C:membrane"/>
    <property type="evidence" value="ECO:0007669"/>
    <property type="project" value="UniProtKB-SubCell"/>
</dbReference>
<dbReference type="Ensembl" id="ENSCINT00000025234.2">
    <property type="protein sequence ID" value="ENSCINP00000024988.2"/>
    <property type="gene ID" value="ENSCING00000013658.2"/>
</dbReference>
<dbReference type="GeneTree" id="ENSGT00940000162538"/>
<dbReference type="Gene3D" id="1.20.1250.20">
    <property type="entry name" value="MFS general substrate transporter like domains"/>
    <property type="match status" value="1"/>
</dbReference>
<reference evidence="7" key="4">
    <citation type="submission" date="2025-09" db="UniProtKB">
        <authorList>
            <consortium name="Ensembl"/>
        </authorList>
    </citation>
    <scope>IDENTIFICATION</scope>
</reference>
<evidence type="ECO:0000256" key="1">
    <source>
        <dbReference type="ARBA" id="ARBA00004141"/>
    </source>
</evidence>
<feature type="transmembrane region" description="Helical" evidence="5">
    <location>
        <begin position="24"/>
        <end position="48"/>
    </location>
</feature>
<dbReference type="PANTHER" id="PTHR24064">
    <property type="entry name" value="SOLUTE CARRIER FAMILY 22 MEMBER"/>
    <property type="match status" value="1"/>
</dbReference>